<dbReference type="Gene3D" id="3.40.190.10">
    <property type="entry name" value="Periplasmic binding protein-like II"/>
    <property type="match status" value="2"/>
</dbReference>
<dbReference type="GO" id="GO:0016836">
    <property type="term" value="F:hydro-lyase activity"/>
    <property type="evidence" value="ECO:0007669"/>
    <property type="project" value="UniProtKB-UniRule"/>
</dbReference>
<dbReference type="UniPathway" id="UPA00079"/>
<proteinExistence type="inferred from homology"/>
<dbReference type="SUPFAM" id="SSF53850">
    <property type="entry name" value="Periplasmic binding protein-like II"/>
    <property type="match status" value="1"/>
</dbReference>
<comment type="pathway">
    <text evidence="1 4">Quinol/quinone metabolism; menaquinone biosynthesis.</text>
</comment>
<dbReference type="OrthoDB" id="9810112at2"/>
<dbReference type="EC" id="4.2.1.151" evidence="4"/>
<comment type="function">
    <text evidence="4">Catalyzes the dehydration of chorismate into 3-[(1-carboxyvinyl)oxy]benzoate, a step in the biosynthesis of menaquinone (MK, vitamin K2).</text>
</comment>
<evidence type="ECO:0000256" key="4">
    <source>
        <dbReference type="HAMAP-Rule" id="MF_00995"/>
    </source>
</evidence>
<dbReference type="PANTHER" id="PTHR37690:SF1">
    <property type="entry name" value="CHORISMATE DEHYDRATASE"/>
    <property type="match status" value="1"/>
</dbReference>
<name>A0A1W2B810_9BACT</name>
<organism evidence="5 6">
    <name type="scientific">Desulfocicer vacuolatum DSM 3385</name>
    <dbReference type="NCBI Taxonomy" id="1121400"/>
    <lineage>
        <taxon>Bacteria</taxon>
        <taxon>Pseudomonadati</taxon>
        <taxon>Thermodesulfobacteriota</taxon>
        <taxon>Desulfobacteria</taxon>
        <taxon>Desulfobacterales</taxon>
        <taxon>Desulfobacteraceae</taxon>
        <taxon>Desulfocicer</taxon>
    </lineage>
</organism>
<dbReference type="PANTHER" id="PTHR37690">
    <property type="entry name" value="CHORISMATE DEHYDRATASE"/>
    <property type="match status" value="1"/>
</dbReference>
<evidence type="ECO:0000256" key="3">
    <source>
        <dbReference type="ARBA" id="ARBA00023239"/>
    </source>
</evidence>
<accession>A0A1W2B810</accession>
<protein>
    <recommendedName>
        <fullName evidence="4">Chorismate dehydratase</fullName>
        <ecNumber evidence="4">4.2.1.151</ecNumber>
    </recommendedName>
    <alternativeName>
        <fullName evidence="4">Menaquinone biosynthetic enzyme MqnA</fullName>
    </alternativeName>
</protein>
<comment type="catalytic activity">
    <reaction evidence="4">
        <text>chorismate = 3-[(1-carboxyvinyl)-oxy]benzoate + H2O</text>
        <dbReference type="Rhea" id="RHEA:40051"/>
        <dbReference type="ChEBI" id="CHEBI:15377"/>
        <dbReference type="ChEBI" id="CHEBI:29748"/>
        <dbReference type="ChEBI" id="CHEBI:76981"/>
        <dbReference type="EC" id="4.2.1.151"/>
    </reaction>
</comment>
<dbReference type="CDD" id="cd13634">
    <property type="entry name" value="PBP2_Sco4506"/>
    <property type="match status" value="1"/>
</dbReference>
<dbReference type="InterPro" id="IPR003773">
    <property type="entry name" value="Menaquinone_biosynth"/>
</dbReference>
<dbReference type="Proteomes" id="UP000192418">
    <property type="component" value="Unassembled WGS sequence"/>
</dbReference>
<dbReference type="STRING" id="1121400.SAMN02746065_10742"/>
<dbReference type="GO" id="GO:0009234">
    <property type="term" value="P:menaquinone biosynthetic process"/>
    <property type="evidence" value="ECO:0007669"/>
    <property type="project" value="UniProtKB-UniRule"/>
</dbReference>
<reference evidence="5 6" key="1">
    <citation type="submission" date="2017-04" db="EMBL/GenBank/DDBJ databases">
        <authorList>
            <person name="Afonso C.L."/>
            <person name="Miller P.J."/>
            <person name="Scott M.A."/>
            <person name="Spackman E."/>
            <person name="Goraichik I."/>
            <person name="Dimitrov K.M."/>
            <person name="Suarez D.L."/>
            <person name="Swayne D.E."/>
        </authorList>
    </citation>
    <scope>NUCLEOTIDE SEQUENCE [LARGE SCALE GENOMIC DNA]</scope>
    <source>
        <strain evidence="5 6">DSM 3385</strain>
    </source>
</reference>
<keyword evidence="2 4" id="KW-0474">Menaquinone biosynthesis</keyword>
<dbReference type="InterPro" id="IPR030868">
    <property type="entry name" value="MqnA"/>
</dbReference>
<evidence type="ECO:0000313" key="6">
    <source>
        <dbReference type="Proteomes" id="UP000192418"/>
    </source>
</evidence>
<keyword evidence="6" id="KW-1185">Reference proteome</keyword>
<dbReference type="AlphaFoldDB" id="A0A1W2B810"/>
<gene>
    <name evidence="4" type="primary">mqnA</name>
    <name evidence="5" type="ORF">SAMN02746065_10742</name>
</gene>
<evidence type="ECO:0000313" key="5">
    <source>
        <dbReference type="EMBL" id="SMC68832.1"/>
    </source>
</evidence>
<dbReference type="EMBL" id="FWXY01000007">
    <property type="protein sequence ID" value="SMC68832.1"/>
    <property type="molecule type" value="Genomic_DNA"/>
</dbReference>
<dbReference type="HAMAP" id="MF_00995">
    <property type="entry name" value="MqnA"/>
    <property type="match status" value="1"/>
</dbReference>
<dbReference type="Pfam" id="PF02621">
    <property type="entry name" value="VitK2_biosynth"/>
    <property type="match status" value="1"/>
</dbReference>
<sequence length="280" mass="31857">MKESTLLMGKIDYINASPVYYGLDNGLLPDWIKMVPSPPAVLNGMIRDGKIAMSPVSSAFYGMNHKELLILPDLSISSHGDVMSVVLMSNYPLDDLHGRNIMLTRESATSVCLVKLIMAQKQMVPEYRTGKLKCIEDVPEDVDAAMIIGDAAMTQPWESRFKYRFDLGQVWHKATGLPFVYALWVVQKKYAQQHPHAVAAALDLFYQSRRMGYDHIRQVIKKGAQKLNLEESYVDRYFKGLICDLDAPKIKGLTYFFDSLYRHGIFSEKVDVQFFAPYLK</sequence>
<evidence type="ECO:0000256" key="1">
    <source>
        <dbReference type="ARBA" id="ARBA00004863"/>
    </source>
</evidence>
<evidence type="ECO:0000256" key="2">
    <source>
        <dbReference type="ARBA" id="ARBA00022428"/>
    </source>
</evidence>
<keyword evidence="3 4" id="KW-0456">Lyase</keyword>
<comment type="similarity">
    <text evidence="4">Belongs to the MqnA/MqnD family. MqnA subfamily.</text>
</comment>